<evidence type="ECO:0000313" key="6">
    <source>
        <dbReference type="Proteomes" id="UP001429357"/>
    </source>
</evidence>
<dbReference type="Pfam" id="PF18041">
    <property type="entry name" value="MapZ_EC1"/>
    <property type="match status" value="1"/>
</dbReference>
<protein>
    <recommendedName>
        <fullName evidence="7">Zinc ribbon domain-containing protein</fullName>
    </recommendedName>
</protein>
<gene>
    <name evidence="5" type="ORF">BAU18_002031</name>
</gene>
<reference evidence="5" key="2">
    <citation type="submission" date="2024-02" db="EMBL/GenBank/DDBJ databases">
        <title>The Genome Sequence of Enterococcus diestrammenae JM9A.</title>
        <authorList>
            <person name="Earl A."/>
            <person name="Manson A."/>
            <person name="Gilmore M."/>
            <person name="Sanders J."/>
            <person name="Shea T."/>
            <person name="Howe W."/>
            <person name="Livny J."/>
            <person name="Cuomo C."/>
            <person name="Neafsey D."/>
            <person name="Birren B."/>
        </authorList>
    </citation>
    <scope>NUCLEOTIDE SEQUENCE</scope>
    <source>
        <strain evidence="5">JM9A</strain>
    </source>
</reference>
<accession>A0ABV0F351</accession>
<feature type="region of interest" description="Disordered" evidence="2">
    <location>
        <begin position="140"/>
        <end position="378"/>
    </location>
</feature>
<feature type="compositionally biased region" description="Basic and acidic residues" evidence="2">
    <location>
        <begin position="800"/>
        <end position="810"/>
    </location>
</feature>
<feature type="domain" description="MapZ extracellular C-terminal" evidence="4">
    <location>
        <begin position="848"/>
        <end position="940"/>
    </location>
</feature>
<feature type="compositionally biased region" description="Acidic residues" evidence="2">
    <location>
        <begin position="172"/>
        <end position="201"/>
    </location>
</feature>
<feature type="coiled-coil region" evidence="1">
    <location>
        <begin position="626"/>
        <end position="653"/>
    </location>
</feature>
<keyword evidence="1" id="KW-0175">Coiled coil</keyword>
<feature type="compositionally biased region" description="Basic and acidic residues" evidence="2">
    <location>
        <begin position="68"/>
        <end position="82"/>
    </location>
</feature>
<feature type="compositionally biased region" description="Acidic residues" evidence="2">
    <location>
        <begin position="342"/>
        <end position="351"/>
    </location>
</feature>
<organism evidence="5 6">
    <name type="scientific">Enterococcus diestrammenae</name>
    <dbReference type="NCBI Taxonomy" id="1155073"/>
    <lineage>
        <taxon>Bacteria</taxon>
        <taxon>Bacillati</taxon>
        <taxon>Bacillota</taxon>
        <taxon>Bacilli</taxon>
        <taxon>Lactobacillales</taxon>
        <taxon>Enterococcaceae</taxon>
        <taxon>Enterococcus</taxon>
    </lineage>
</organism>
<evidence type="ECO:0000256" key="2">
    <source>
        <dbReference type="SAM" id="MobiDB-lite"/>
    </source>
</evidence>
<feature type="region of interest" description="Disordered" evidence="2">
    <location>
        <begin position="424"/>
        <end position="553"/>
    </location>
</feature>
<evidence type="ECO:0000259" key="4">
    <source>
        <dbReference type="Pfam" id="PF18708"/>
    </source>
</evidence>
<name>A0ABV0F351_9ENTE</name>
<proteinExistence type="predicted"/>
<dbReference type="RefSeq" id="WP_161869140.1">
    <property type="nucleotide sequence ID" value="NZ_MAEI02000001.1"/>
</dbReference>
<feature type="compositionally biased region" description="Basic and acidic residues" evidence="2">
    <location>
        <begin position="365"/>
        <end position="376"/>
    </location>
</feature>
<feature type="compositionally biased region" description="Acidic residues" evidence="2">
    <location>
        <begin position="229"/>
        <end position="244"/>
    </location>
</feature>
<feature type="compositionally biased region" description="Acidic residues" evidence="2">
    <location>
        <begin position="322"/>
        <end position="335"/>
    </location>
</feature>
<feature type="region of interest" description="Disordered" evidence="2">
    <location>
        <begin position="800"/>
        <end position="847"/>
    </location>
</feature>
<dbReference type="Pfam" id="PF18708">
    <property type="entry name" value="MapZ_C2"/>
    <property type="match status" value="1"/>
</dbReference>
<feature type="compositionally biased region" description="Polar residues" evidence="2">
    <location>
        <begin position="156"/>
        <end position="167"/>
    </location>
</feature>
<dbReference type="EMBL" id="MAEI02000001">
    <property type="protein sequence ID" value="MEO1782437.1"/>
    <property type="molecule type" value="Genomic_DNA"/>
</dbReference>
<evidence type="ECO:0000313" key="5">
    <source>
        <dbReference type="EMBL" id="MEO1782437.1"/>
    </source>
</evidence>
<keyword evidence="6" id="KW-1185">Reference proteome</keyword>
<evidence type="ECO:0008006" key="7">
    <source>
        <dbReference type="Google" id="ProtNLM"/>
    </source>
</evidence>
<evidence type="ECO:0000256" key="1">
    <source>
        <dbReference type="SAM" id="Coils"/>
    </source>
</evidence>
<reference evidence="5" key="1">
    <citation type="submission" date="2016-06" db="EMBL/GenBank/DDBJ databases">
        <authorList>
            <person name="Van Tyne D."/>
        </authorList>
    </citation>
    <scope>NUCLEOTIDE SEQUENCE</scope>
    <source>
        <strain evidence="5">JM9A</strain>
    </source>
</reference>
<feature type="compositionally biased region" description="Basic and acidic residues" evidence="2">
    <location>
        <begin position="293"/>
        <end position="304"/>
    </location>
</feature>
<feature type="compositionally biased region" description="Polar residues" evidence="2">
    <location>
        <begin position="306"/>
        <end position="321"/>
    </location>
</feature>
<dbReference type="InterPro" id="IPR041295">
    <property type="entry name" value="MapZ_EC1"/>
</dbReference>
<feature type="compositionally biased region" description="Polar residues" evidence="2">
    <location>
        <begin position="819"/>
        <end position="830"/>
    </location>
</feature>
<feature type="region of interest" description="Disordered" evidence="2">
    <location>
        <begin position="61"/>
        <end position="104"/>
    </location>
</feature>
<feature type="compositionally biased region" description="Low complexity" evidence="2">
    <location>
        <begin position="219"/>
        <end position="228"/>
    </location>
</feature>
<dbReference type="Proteomes" id="UP001429357">
    <property type="component" value="Unassembled WGS sequence"/>
</dbReference>
<feature type="domain" description="MapZ extracellular" evidence="3">
    <location>
        <begin position="581"/>
        <end position="706"/>
    </location>
</feature>
<feature type="compositionally biased region" description="Polar residues" evidence="2">
    <location>
        <begin position="468"/>
        <end position="479"/>
    </location>
</feature>
<comment type="caution">
    <text evidence="5">The sequence shown here is derived from an EMBL/GenBank/DDBJ whole genome shotgun (WGS) entry which is preliminary data.</text>
</comment>
<sequence length="947" mass="100731">MINKCPHCGFEPLDGKLVCPRCGHEIQENIAQKLQDIGEKNRKTNDSVAWSDFADVSLGALMSQMTQSDEKSDEKVPPKETNTEETSTEDAPTIKEQDPPKTAVAADDVFAENPILAAYIRQHREGDVGDGPTLEELVAASQENTAETVADPTDSAEANQEQKSTADTAVADNDESSDVENESVEEVSEEVVSALDDEDINEQASAKAENALEEKLTLEEAAPELADAPSEDASEETTEVDGDSAETTAIDPAAALTGDDVPEASGLAPSEKDSAPTEFPTIVPNTVVDESDTGEKLATNRDQQEIDSQAQLSEEQGSDNQPLEELEQALDEEDVPTTAEMGEVEIDESDTLDDRDVSEAAMTDDPEKFSDGKQEDSLATTVTTAAAVSGINAADDVATSVVDNLSLEAGADLDPLLDFTETLDLATDSNGEEPATTPPISEPQELGVEESSLDLEGQKGLTEAELDSLTTDESQTATDLTPAGTESLDTDPVPDPILADSVPEESHKTQEYVLDPVTYADDETEEMAAEPSVETDTAVEDVANQDSNEPRKPRKKWPIFVAAATIALIGGGGYAAYHNQQQAAQAKVEAARKEKAESDAIKQSLAALYQDADQEFLKKGITAADLSAVTNQLEQFKGEKATLEKALTTLNDKFQLQSEVNELFSESVIDGDQLKENVAIKSGPKLAVTVPKDKTAFNQLMTKAVANYNQQFEALATAKDAVAPLLKDGQAIAKPAEADFKEAQKLVSALVDSGDKQALLTQLGLVQKKITENQAAAKKAQAEAAEAAKKAAAEKAAAEAAAKAEAETEKAANATQENNSAEGTDNQGSSLPADASANMQPNSDNRPILDSVAADIADSENPAWTWAPGVKADVLATCIERGYIVEGGYTLEPVRIENGEGYYNLYATNNQASLTKGMTDNDLPLYLVTINCKTGYFRGNGNDHTVR</sequence>
<dbReference type="InterPro" id="IPR040532">
    <property type="entry name" value="MapZ_C2"/>
</dbReference>
<evidence type="ECO:0000259" key="3">
    <source>
        <dbReference type="Pfam" id="PF18041"/>
    </source>
</evidence>